<sequence>MEFPSQSIDHLPPIDKNEEISAASRHDDAERLELLKLQAVSSYFTAACSQYSCTCRWIHRSVQQGPLPPANQRPLVGTKLRWRTLLWNLNSRNQLLQKNNDKFNRLNQAVCQRFAGNYVVTIEETRVRGNCRLAQLLTEQSIVQSEAGDIIG</sequence>
<dbReference type="Proteomes" id="UP001472677">
    <property type="component" value="Unassembled WGS sequence"/>
</dbReference>
<reference evidence="1 2" key="1">
    <citation type="journal article" date="2024" name="G3 (Bethesda)">
        <title>Genome assembly of Hibiscus sabdariffa L. provides insights into metabolisms of medicinal natural products.</title>
        <authorList>
            <person name="Kim T."/>
        </authorList>
    </citation>
    <scope>NUCLEOTIDE SEQUENCE [LARGE SCALE GENOMIC DNA]</scope>
    <source>
        <strain evidence="1">TK-2024</strain>
        <tissue evidence="1">Old leaves</tissue>
    </source>
</reference>
<accession>A0ABR2C2M6</accession>
<name>A0ABR2C2M6_9ROSI</name>
<evidence type="ECO:0000313" key="2">
    <source>
        <dbReference type="Proteomes" id="UP001472677"/>
    </source>
</evidence>
<keyword evidence="2" id="KW-1185">Reference proteome</keyword>
<dbReference type="EMBL" id="JBBPBM010000069">
    <property type="protein sequence ID" value="KAK8513533.1"/>
    <property type="molecule type" value="Genomic_DNA"/>
</dbReference>
<organism evidence="1 2">
    <name type="scientific">Hibiscus sabdariffa</name>
    <name type="common">roselle</name>
    <dbReference type="NCBI Taxonomy" id="183260"/>
    <lineage>
        <taxon>Eukaryota</taxon>
        <taxon>Viridiplantae</taxon>
        <taxon>Streptophyta</taxon>
        <taxon>Embryophyta</taxon>
        <taxon>Tracheophyta</taxon>
        <taxon>Spermatophyta</taxon>
        <taxon>Magnoliopsida</taxon>
        <taxon>eudicotyledons</taxon>
        <taxon>Gunneridae</taxon>
        <taxon>Pentapetalae</taxon>
        <taxon>rosids</taxon>
        <taxon>malvids</taxon>
        <taxon>Malvales</taxon>
        <taxon>Malvaceae</taxon>
        <taxon>Malvoideae</taxon>
        <taxon>Hibiscus</taxon>
    </lineage>
</organism>
<protein>
    <submittedName>
        <fullName evidence="1">Uncharacterized protein</fullName>
    </submittedName>
</protein>
<evidence type="ECO:0000313" key="1">
    <source>
        <dbReference type="EMBL" id="KAK8513533.1"/>
    </source>
</evidence>
<proteinExistence type="predicted"/>
<comment type="caution">
    <text evidence="1">The sequence shown here is derived from an EMBL/GenBank/DDBJ whole genome shotgun (WGS) entry which is preliminary data.</text>
</comment>
<gene>
    <name evidence="1" type="ORF">V6N12_052715</name>
</gene>